<dbReference type="Proteomes" id="UP000467841">
    <property type="component" value="Unassembled WGS sequence"/>
</dbReference>
<gene>
    <name evidence="1" type="ORF">MERR_LOCUS7406</name>
</gene>
<sequence>MLGDVSIAHHRDVMKLLRSRMETARLLGDYKLGPKIGCGSFSVVWLAKHRSSGLEVTAKEIDKKLLSPEVKGKSS</sequence>
<protein>
    <recommendedName>
        <fullName evidence="3">Protein kinase domain-containing protein</fullName>
    </recommendedName>
</protein>
<name>A0A6D2I4K6_9BRAS</name>
<dbReference type="SUPFAM" id="SSF56112">
    <property type="entry name" value="Protein kinase-like (PK-like)"/>
    <property type="match status" value="1"/>
</dbReference>
<keyword evidence="2" id="KW-1185">Reference proteome</keyword>
<dbReference type="Gene3D" id="3.30.200.20">
    <property type="entry name" value="Phosphorylase Kinase, domain 1"/>
    <property type="match status" value="1"/>
</dbReference>
<evidence type="ECO:0008006" key="3">
    <source>
        <dbReference type="Google" id="ProtNLM"/>
    </source>
</evidence>
<dbReference type="EMBL" id="CACVBM020000532">
    <property type="protein sequence ID" value="CAA7020171.1"/>
    <property type="molecule type" value="Genomic_DNA"/>
</dbReference>
<dbReference type="InterPro" id="IPR011009">
    <property type="entry name" value="Kinase-like_dom_sf"/>
</dbReference>
<comment type="caution">
    <text evidence="1">The sequence shown here is derived from an EMBL/GenBank/DDBJ whole genome shotgun (WGS) entry which is preliminary data.</text>
</comment>
<accession>A0A6D2I4K6</accession>
<evidence type="ECO:0000313" key="1">
    <source>
        <dbReference type="EMBL" id="CAA7020171.1"/>
    </source>
</evidence>
<dbReference type="OrthoDB" id="346907at2759"/>
<dbReference type="AlphaFoldDB" id="A0A6D2I4K6"/>
<reference evidence="1" key="1">
    <citation type="submission" date="2020-01" db="EMBL/GenBank/DDBJ databases">
        <authorList>
            <person name="Mishra B."/>
        </authorList>
    </citation>
    <scope>NUCLEOTIDE SEQUENCE [LARGE SCALE GENOMIC DNA]</scope>
</reference>
<evidence type="ECO:0000313" key="2">
    <source>
        <dbReference type="Proteomes" id="UP000467841"/>
    </source>
</evidence>
<proteinExistence type="predicted"/>
<organism evidence="1 2">
    <name type="scientific">Microthlaspi erraticum</name>
    <dbReference type="NCBI Taxonomy" id="1685480"/>
    <lineage>
        <taxon>Eukaryota</taxon>
        <taxon>Viridiplantae</taxon>
        <taxon>Streptophyta</taxon>
        <taxon>Embryophyta</taxon>
        <taxon>Tracheophyta</taxon>
        <taxon>Spermatophyta</taxon>
        <taxon>Magnoliopsida</taxon>
        <taxon>eudicotyledons</taxon>
        <taxon>Gunneridae</taxon>
        <taxon>Pentapetalae</taxon>
        <taxon>rosids</taxon>
        <taxon>malvids</taxon>
        <taxon>Brassicales</taxon>
        <taxon>Brassicaceae</taxon>
        <taxon>Coluteocarpeae</taxon>
        <taxon>Microthlaspi</taxon>
    </lineage>
</organism>